<dbReference type="InterPro" id="IPR013320">
    <property type="entry name" value="ConA-like_dom_sf"/>
</dbReference>
<evidence type="ECO:0000259" key="3">
    <source>
        <dbReference type="Pfam" id="PF13205"/>
    </source>
</evidence>
<dbReference type="RefSeq" id="WP_135760710.1">
    <property type="nucleotide sequence ID" value="NZ_RQHW01000042.1"/>
</dbReference>
<reference evidence="4" key="1">
    <citation type="journal article" date="2019" name="PLoS Negl. Trop. Dis.">
        <title>Revisiting the worldwide diversity of Leptospira species in the environment.</title>
        <authorList>
            <person name="Vincent A.T."/>
            <person name="Schiettekatte O."/>
            <person name="Bourhy P."/>
            <person name="Veyrier F.J."/>
            <person name="Picardeau M."/>
        </authorList>
    </citation>
    <scope>NUCLEOTIDE SEQUENCE [LARGE SCALE GENOMIC DNA]</scope>
    <source>
        <strain evidence="4">201300427</strain>
    </source>
</reference>
<dbReference type="SUPFAM" id="SSF49899">
    <property type="entry name" value="Concanavalin A-like lectins/glucanases"/>
    <property type="match status" value="2"/>
</dbReference>
<dbReference type="EMBL" id="RQHW01000042">
    <property type="protein sequence ID" value="TGN19027.1"/>
    <property type="molecule type" value="Genomic_DNA"/>
</dbReference>
<dbReference type="OrthoDB" id="9761789at2"/>
<dbReference type="Proteomes" id="UP000298058">
    <property type="component" value="Unassembled WGS sequence"/>
</dbReference>
<dbReference type="Pfam" id="PF13205">
    <property type="entry name" value="Big_5"/>
    <property type="match status" value="1"/>
</dbReference>
<accession>A0A4R9M056</accession>
<keyword evidence="5" id="KW-1185">Reference proteome</keyword>
<evidence type="ECO:0000313" key="5">
    <source>
        <dbReference type="Proteomes" id="UP000298058"/>
    </source>
</evidence>
<organism evidence="4 5">
    <name type="scientific">Leptospira idonii</name>
    <dbReference type="NCBI Taxonomy" id="1193500"/>
    <lineage>
        <taxon>Bacteria</taxon>
        <taxon>Pseudomonadati</taxon>
        <taxon>Spirochaetota</taxon>
        <taxon>Spirochaetia</taxon>
        <taxon>Leptospirales</taxon>
        <taxon>Leptospiraceae</taxon>
        <taxon>Leptospira</taxon>
    </lineage>
</organism>
<keyword evidence="1" id="KW-0732">Signal</keyword>
<feature type="compositionally biased region" description="Polar residues" evidence="2">
    <location>
        <begin position="723"/>
        <end position="733"/>
    </location>
</feature>
<sequence>MKLRAIQILVISLLHAGCVGGFSAQLSNDLDFIASIFGFSNSKSYYLGGTVSGMSASMSGLQLETSGEIVTINANGTFRFTKEFKKGDQFVVRVYQQPRGSVGGQSCLLGGNESTFGDADIMSVVASCSDAALIEISVTGLAGSGFTLLNNGGDSLTVSGSGNVTAAFSQTMTEGTYNVTMQTQPSNVWQTCTLDSAGSNTGTAAPPFPRKYTIAYTCVTNQYAVKAYVTNLVTTPAPTGTLVVQESVGGGSAVDITSITTSATAATLSTLFSGSSYNISINSSPSYHNCNVVGATGTVGGGDVIVQVDCAANNVSVGGSISGLLGTGLVITANGGGGQNQTITAGSSTYAFSLAHGTSLTLTISSQPQGPTYWQTCTFTGTGTATSSSYTIDAGNVAATNAINIQCVNNEYLVNLQFTGISATDTGTISFATGSQTLTAVDSTSAQGIVSFPTAVSSGSTYGVVITGISFAAAGNSKSCTVVGGTGTIQNSAVTVTVNCSNFPSVHVTVAGHYSNFTLTETAFNNSSPRTVNANGLYSFVIPQNSTYSLTMSTPVDQTCTYTSGSASAMIGTTSANVTITCSPIVAGVTPADGATNAGGNVNVVVIFNKAIAAGSLTFNGGTKTCSGNFQVSANDFLSCVPIASISGGGTNTITLNINAGTLWYGRSYKTKVLNSVADTGGISMSYPASPSNGYLSLNGFNTGYLLHSYEMSGGSLTNAGSAGGSLANQGGSPPTRGVDGDSGSAYRFDGSSQYLSGSDSGLPAGASARTLCAWMNLDKQPVLASEKFPIISYGTQNTGEGSELVYSNISGTTLSLSLTGFGSPNLDRAVTIPLNTWVHTCVKYDGSNATFYVNGKNIAMPSAITLGTVLGGGLQIGKRIGTSDFFPGRLDGVKLFGASLPDVQIGYLSTQIPANLKARYNLNGNGQDVSGNDFDLSSSGTVTSVVDRLGVTNGADLFNSGKYSYPSVISTSLSNVTMTAWIRPVGSSYPGTEMDVIINGDNSFNGYALYLDGGAVCAIRGSISLTCSTAILPLNVWSHVAIRGSGNTWEVFINGIKAKTDPNPGNASLPTSPGVFAIGNNAPNTAPFPGEIDDARLYETALSDAQIQMLAGYYPHQTTGAIDTAASNHNLSLHLQAERFGYTAATGSITAGTIWRDSSPGANGHSTSTGTLSYNLTAVNGKIGIQFASGGYFGSNTNGFTGGSSVATAYYLFKTPATLALGALATFQATASSCSDAQYAYIDDSTSSFATGKCFSSASSSNGLAGGQVYMGESLYDATTVSSLWYGVNGGSNSSGPITVGAFNAPLNYTIGFNHSGQYFVDGYISEVLYFKSALSTADRNLVRCYLSSKYNIPVGNICN</sequence>
<dbReference type="Gene3D" id="2.60.120.200">
    <property type="match status" value="2"/>
</dbReference>
<feature type="domain" description="SbsA Ig-like" evidence="3">
    <location>
        <begin position="583"/>
        <end position="682"/>
    </location>
</feature>
<proteinExistence type="predicted"/>
<gene>
    <name evidence="4" type="ORF">EHS15_11500</name>
</gene>
<evidence type="ECO:0000256" key="1">
    <source>
        <dbReference type="ARBA" id="ARBA00022729"/>
    </source>
</evidence>
<dbReference type="Pfam" id="PF13385">
    <property type="entry name" value="Laminin_G_3"/>
    <property type="match status" value="2"/>
</dbReference>
<comment type="caution">
    <text evidence="4">The sequence shown here is derived from an EMBL/GenBank/DDBJ whole genome shotgun (WGS) entry which is preliminary data.</text>
</comment>
<dbReference type="InterPro" id="IPR032812">
    <property type="entry name" value="SbsA_Ig"/>
</dbReference>
<protein>
    <recommendedName>
        <fullName evidence="3">SbsA Ig-like domain-containing protein</fullName>
    </recommendedName>
</protein>
<evidence type="ECO:0000313" key="4">
    <source>
        <dbReference type="EMBL" id="TGN19027.1"/>
    </source>
</evidence>
<name>A0A4R9M056_9LEPT</name>
<feature type="region of interest" description="Disordered" evidence="2">
    <location>
        <begin position="723"/>
        <end position="743"/>
    </location>
</feature>
<evidence type="ECO:0000256" key="2">
    <source>
        <dbReference type="SAM" id="MobiDB-lite"/>
    </source>
</evidence>